<reference evidence="11" key="1">
    <citation type="submission" date="2025-08" db="UniProtKB">
        <authorList>
            <consortium name="Ensembl"/>
        </authorList>
    </citation>
    <scope>IDENTIFICATION</scope>
</reference>
<dbReference type="SMART" id="SM00301">
    <property type="entry name" value="DM"/>
    <property type="match status" value="1"/>
</dbReference>
<dbReference type="InterPro" id="IPR036407">
    <property type="entry name" value="DM_DNA-bd_sf"/>
</dbReference>
<evidence type="ECO:0000256" key="4">
    <source>
        <dbReference type="ARBA" id="ARBA00023015"/>
    </source>
</evidence>
<evidence type="ECO:0000313" key="11">
    <source>
        <dbReference type="Ensembl" id="ENSGMOP00000015341.2"/>
    </source>
</evidence>
<evidence type="ECO:0000256" key="3">
    <source>
        <dbReference type="ARBA" id="ARBA00022833"/>
    </source>
</evidence>
<evidence type="ECO:0000256" key="6">
    <source>
        <dbReference type="ARBA" id="ARBA00023163"/>
    </source>
</evidence>
<dbReference type="Gene3D" id="4.10.1040.10">
    <property type="entry name" value="DM DNA-binding domain"/>
    <property type="match status" value="1"/>
</dbReference>
<dbReference type="AlphaFoldDB" id="A0A8C5F884"/>
<dbReference type="GO" id="GO:0000978">
    <property type="term" value="F:RNA polymerase II cis-regulatory region sequence-specific DNA binding"/>
    <property type="evidence" value="ECO:0007669"/>
    <property type="project" value="TreeGrafter"/>
</dbReference>
<keyword evidence="6" id="KW-0804">Transcription</keyword>
<dbReference type="OMA" id="CLMTECS"/>
<dbReference type="InterPro" id="IPR026607">
    <property type="entry name" value="DMRT"/>
</dbReference>
<dbReference type="GO" id="GO:0000981">
    <property type="term" value="F:DNA-binding transcription factor activity, RNA polymerase II-specific"/>
    <property type="evidence" value="ECO:0007669"/>
    <property type="project" value="TreeGrafter"/>
</dbReference>
<dbReference type="GeneTree" id="ENSGT00940000156489"/>
<dbReference type="GO" id="GO:0005634">
    <property type="term" value="C:nucleus"/>
    <property type="evidence" value="ECO:0007669"/>
    <property type="project" value="UniProtKB-SubCell"/>
</dbReference>
<keyword evidence="12" id="KW-1185">Reference proteome</keyword>
<evidence type="ECO:0000256" key="1">
    <source>
        <dbReference type="ARBA" id="ARBA00006834"/>
    </source>
</evidence>
<keyword evidence="3 8" id="KW-0862">Zinc</keyword>
<dbReference type="FunFam" id="4.10.1040.10:FF:000001">
    <property type="entry name" value="doublesex- and mab-3-related transcription factor 1"/>
    <property type="match status" value="1"/>
</dbReference>
<organism evidence="11 12">
    <name type="scientific">Gadus morhua</name>
    <name type="common">Atlantic cod</name>
    <dbReference type="NCBI Taxonomy" id="8049"/>
    <lineage>
        <taxon>Eukaryota</taxon>
        <taxon>Metazoa</taxon>
        <taxon>Chordata</taxon>
        <taxon>Craniata</taxon>
        <taxon>Vertebrata</taxon>
        <taxon>Euteleostomi</taxon>
        <taxon>Actinopterygii</taxon>
        <taxon>Neopterygii</taxon>
        <taxon>Teleostei</taxon>
        <taxon>Neoteleostei</taxon>
        <taxon>Acanthomorphata</taxon>
        <taxon>Zeiogadaria</taxon>
        <taxon>Gadariae</taxon>
        <taxon>Gadiformes</taxon>
        <taxon>Gadoidei</taxon>
        <taxon>Gadidae</taxon>
        <taxon>Gadus</taxon>
    </lineage>
</organism>
<evidence type="ECO:0000256" key="7">
    <source>
        <dbReference type="ARBA" id="ARBA00023242"/>
    </source>
</evidence>
<dbReference type="SUPFAM" id="SSF82927">
    <property type="entry name" value="Cysteine-rich DNA binding domain, (DM domain)"/>
    <property type="match status" value="1"/>
</dbReference>
<feature type="compositionally biased region" description="Low complexity" evidence="9">
    <location>
        <begin position="127"/>
        <end position="144"/>
    </location>
</feature>
<feature type="DNA-binding region" description="DM" evidence="8">
    <location>
        <begin position="34"/>
        <end position="81"/>
    </location>
</feature>
<dbReference type="Ensembl" id="ENSGMOT00000015734.2">
    <property type="protein sequence ID" value="ENSGMOP00000015341.2"/>
    <property type="gene ID" value="ENSGMOG00000014361.2"/>
</dbReference>
<dbReference type="InterPro" id="IPR001275">
    <property type="entry name" value="DM_DNA-bd"/>
</dbReference>
<evidence type="ECO:0000256" key="9">
    <source>
        <dbReference type="SAM" id="MobiDB-lite"/>
    </source>
</evidence>
<keyword evidence="7 8" id="KW-0539">Nucleus</keyword>
<dbReference type="GO" id="GO:0007548">
    <property type="term" value="P:sex differentiation"/>
    <property type="evidence" value="ECO:0007669"/>
    <property type="project" value="TreeGrafter"/>
</dbReference>
<dbReference type="PROSITE" id="PS50809">
    <property type="entry name" value="DM_2"/>
    <property type="match status" value="1"/>
</dbReference>
<reference evidence="11" key="2">
    <citation type="submission" date="2025-09" db="UniProtKB">
        <authorList>
            <consortium name="Ensembl"/>
        </authorList>
    </citation>
    <scope>IDENTIFICATION</scope>
</reference>
<accession>A0A8C5F884</accession>
<proteinExistence type="inferred from homology"/>
<dbReference type="PANTHER" id="PTHR12322:SF70">
    <property type="entry name" value="DOUBLESEX- AND MAB-3-RELATED TRANSCRIPTION FACTOR 1"/>
    <property type="match status" value="1"/>
</dbReference>
<dbReference type="GO" id="GO:0046872">
    <property type="term" value="F:metal ion binding"/>
    <property type="evidence" value="ECO:0007669"/>
    <property type="project" value="UniProtKB-KW"/>
</dbReference>
<evidence type="ECO:0000256" key="8">
    <source>
        <dbReference type="PROSITE-ProRule" id="PRU00070"/>
    </source>
</evidence>
<feature type="compositionally biased region" description="Low complexity" evidence="9">
    <location>
        <begin position="13"/>
        <end position="24"/>
    </location>
</feature>
<feature type="domain" description="DM" evidence="10">
    <location>
        <begin position="34"/>
        <end position="81"/>
    </location>
</feature>
<protein>
    <submittedName>
        <fullName evidence="11">Doublesex and mab-3 related transcription factor 1</fullName>
    </submittedName>
</protein>
<dbReference type="InterPro" id="IPR022114">
    <property type="entry name" value="DMRT1-like"/>
</dbReference>
<dbReference type="Pfam" id="PF12374">
    <property type="entry name" value="Dmrt1"/>
    <property type="match status" value="1"/>
</dbReference>
<dbReference type="PANTHER" id="PTHR12322">
    <property type="entry name" value="DOUBLESEX AND MAB-3 RELATED TRANSCRIPTION FACTOR DMRT"/>
    <property type="match status" value="1"/>
</dbReference>
<dbReference type="Proteomes" id="UP000694546">
    <property type="component" value="Chromosome 6"/>
</dbReference>
<feature type="region of interest" description="Disordered" evidence="9">
    <location>
        <begin position="1"/>
        <end position="32"/>
    </location>
</feature>
<keyword evidence="2 8" id="KW-0479">Metal-binding</keyword>
<keyword evidence="5 8" id="KW-0238">DNA-binding</keyword>
<evidence type="ECO:0000259" key="10">
    <source>
        <dbReference type="PROSITE" id="PS50809"/>
    </source>
</evidence>
<gene>
    <name evidence="11" type="primary">DMRT1</name>
    <name evidence="11" type="synonym">dmrt1</name>
</gene>
<dbReference type="Pfam" id="PF00751">
    <property type="entry name" value="DM"/>
    <property type="match status" value="1"/>
</dbReference>
<name>A0A8C5F884_GADMO</name>
<feature type="region of interest" description="Disordered" evidence="9">
    <location>
        <begin position="127"/>
        <end position="152"/>
    </location>
</feature>
<keyword evidence="4" id="KW-0805">Transcription regulation</keyword>
<evidence type="ECO:0000256" key="2">
    <source>
        <dbReference type="ARBA" id="ARBA00022723"/>
    </source>
</evidence>
<evidence type="ECO:0000256" key="5">
    <source>
        <dbReference type="ARBA" id="ARBA00023125"/>
    </source>
</evidence>
<dbReference type="OrthoDB" id="9946337at2759"/>
<comment type="subcellular location">
    <subcellularLocation>
        <location evidence="8">Nucleus</location>
    </subcellularLocation>
</comment>
<dbReference type="PROSITE" id="PS40000">
    <property type="entry name" value="DM_1"/>
    <property type="match status" value="1"/>
</dbReference>
<evidence type="ECO:0000313" key="12">
    <source>
        <dbReference type="Proteomes" id="UP000694546"/>
    </source>
</evidence>
<comment type="similarity">
    <text evidence="1">Belongs to the DMRT family.</text>
</comment>
<sequence length="310" mass="32872">MSIQEDVKQQHLAGPGPMSPAPSSTKKTPRMPKCSRCRNHGYMSPLKGHKRFCNWRDCQCPKCKLIAERQRVMAAQVALRRQQAQEEELGICSPITLSSSEMVVKNEAGGNCLYSVEGCSPTTSSSFSASTPINGGSPSSSSSPPVKPQAEGTSDLTVDAYYNFYQPSRYPAYYNNLYNYQQYPSMTGSEGRLMGHNVSPQYRMHSYYSAASYLSQGLGTPTLGNPSLGTPACVPTATPLPIFSLDDNNNCTEARMAVYSPGAGGGGGHDSSMTCLSISSLGSSGGKGVCDGAGGSSNYSVDSIARDGAK</sequence>